<dbReference type="GO" id="GO:0005198">
    <property type="term" value="F:structural molecule activity"/>
    <property type="evidence" value="ECO:0007669"/>
    <property type="project" value="InterPro"/>
</dbReference>
<keyword evidence="1" id="KW-0403">Intermediate filament</keyword>
<accession>A0AAV7R375</accession>
<sequence>MKLTATSPTKNGFSSEEVINAAMHMNDKETMKCLNDRLAKYLEKVRYLEKTNQELEIKIQEKMIANAPVVRDHGPMFAQANTLVQEIANITQENARLLLAIDNAKLAAGDFRMKWETEMAIYQLVERDIASLKSVKGQHEGLLGSLRAQLESLEDELHFLKQNHKEETDALKASIASSKVDVEVDAVQGPDLASILADVRSQYEAIVKKNKEEADALFKTKVNSLMQQVEHDTKALENAKEEMTQKRRILQGLEIELQSLKNQVNALKGDLEETDLRYRSEMDRLQESISRIEAELLEIQKNMQNEKLEYEALLRVKETLENEIAVYRRLLGGEEEIKPPPKEPESKTKKIVKVVTQTLVDGKVIDESSEVEEFEVKKK</sequence>
<dbReference type="InterPro" id="IPR039008">
    <property type="entry name" value="IF_rod_dom"/>
</dbReference>
<dbReference type="Pfam" id="PF00038">
    <property type="entry name" value="Filament"/>
    <property type="match status" value="1"/>
</dbReference>
<dbReference type="FunFam" id="1.20.5.500:FF:000001">
    <property type="entry name" value="Type II keratin 23"/>
    <property type="match status" value="1"/>
</dbReference>
<evidence type="ECO:0000256" key="1">
    <source>
        <dbReference type="ARBA" id="ARBA00022754"/>
    </source>
</evidence>
<dbReference type="PROSITE" id="PS51842">
    <property type="entry name" value="IF_ROD_2"/>
    <property type="match status" value="1"/>
</dbReference>
<dbReference type="AlphaFoldDB" id="A0AAV7R375"/>
<gene>
    <name evidence="5" type="ORF">NDU88_012198</name>
</gene>
<dbReference type="Gene3D" id="1.20.5.500">
    <property type="entry name" value="Single helix bin"/>
    <property type="match status" value="1"/>
</dbReference>
<dbReference type="Proteomes" id="UP001066276">
    <property type="component" value="Chromosome 6"/>
</dbReference>
<keyword evidence="2 3" id="KW-0175">Coiled coil</keyword>
<dbReference type="InterPro" id="IPR002957">
    <property type="entry name" value="Keratin_I"/>
</dbReference>
<dbReference type="PANTHER" id="PTHR23239">
    <property type="entry name" value="INTERMEDIATE FILAMENT"/>
    <property type="match status" value="1"/>
</dbReference>
<evidence type="ECO:0000256" key="2">
    <source>
        <dbReference type="ARBA" id="ARBA00023054"/>
    </source>
</evidence>
<dbReference type="SMART" id="SM01391">
    <property type="entry name" value="Filament"/>
    <property type="match status" value="1"/>
</dbReference>
<keyword evidence="6" id="KW-1185">Reference proteome</keyword>
<evidence type="ECO:0000256" key="3">
    <source>
        <dbReference type="SAM" id="Coils"/>
    </source>
</evidence>
<dbReference type="EMBL" id="JANPWB010000010">
    <property type="protein sequence ID" value="KAJ1145915.1"/>
    <property type="molecule type" value="Genomic_DNA"/>
</dbReference>
<evidence type="ECO:0000313" key="5">
    <source>
        <dbReference type="EMBL" id="KAJ1145915.1"/>
    </source>
</evidence>
<feature type="domain" description="IF rod" evidence="4">
    <location>
        <begin position="27"/>
        <end position="338"/>
    </location>
</feature>
<evidence type="ECO:0000313" key="6">
    <source>
        <dbReference type="Proteomes" id="UP001066276"/>
    </source>
</evidence>
<evidence type="ECO:0000259" key="4">
    <source>
        <dbReference type="PROSITE" id="PS51842"/>
    </source>
</evidence>
<feature type="coiled-coil region" evidence="3">
    <location>
        <begin position="136"/>
        <end position="170"/>
    </location>
</feature>
<dbReference type="Gene3D" id="1.20.5.1160">
    <property type="entry name" value="Vasodilator-stimulated phosphoprotein"/>
    <property type="match status" value="1"/>
</dbReference>
<dbReference type="PANTHER" id="PTHR23239:SF354">
    <property type="entry name" value="KERATIN, TYPE I CYTOSKELETAL 18"/>
    <property type="match status" value="1"/>
</dbReference>
<dbReference type="GO" id="GO:0005882">
    <property type="term" value="C:intermediate filament"/>
    <property type="evidence" value="ECO:0007669"/>
    <property type="project" value="UniProtKB-KW"/>
</dbReference>
<organism evidence="5 6">
    <name type="scientific">Pleurodeles waltl</name>
    <name type="common">Iberian ribbed newt</name>
    <dbReference type="NCBI Taxonomy" id="8319"/>
    <lineage>
        <taxon>Eukaryota</taxon>
        <taxon>Metazoa</taxon>
        <taxon>Chordata</taxon>
        <taxon>Craniata</taxon>
        <taxon>Vertebrata</taxon>
        <taxon>Euteleostomi</taxon>
        <taxon>Amphibia</taxon>
        <taxon>Batrachia</taxon>
        <taxon>Caudata</taxon>
        <taxon>Salamandroidea</taxon>
        <taxon>Salamandridae</taxon>
        <taxon>Pleurodelinae</taxon>
        <taxon>Pleurodeles</taxon>
    </lineage>
</organism>
<feature type="coiled-coil region" evidence="3">
    <location>
        <begin position="222"/>
        <end position="330"/>
    </location>
</feature>
<feature type="coiled-coil region" evidence="3">
    <location>
        <begin position="31"/>
        <end position="58"/>
    </location>
</feature>
<dbReference type="Gene3D" id="1.20.5.170">
    <property type="match status" value="1"/>
</dbReference>
<dbReference type="SUPFAM" id="SSF64593">
    <property type="entry name" value="Intermediate filament protein, coiled coil region"/>
    <property type="match status" value="2"/>
</dbReference>
<dbReference type="PRINTS" id="PR01248">
    <property type="entry name" value="TYPE1KERATIN"/>
</dbReference>
<name>A0AAV7R375_PLEWA</name>
<reference evidence="5" key="1">
    <citation type="journal article" date="2022" name="bioRxiv">
        <title>Sequencing and chromosome-scale assembly of the giantPleurodeles waltlgenome.</title>
        <authorList>
            <person name="Brown T."/>
            <person name="Elewa A."/>
            <person name="Iarovenko S."/>
            <person name="Subramanian E."/>
            <person name="Araus A.J."/>
            <person name="Petzold A."/>
            <person name="Susuki M."/>
            <person name="Suzuki K.-i.T."/>
            <person name="Hayashi T."/>
            <person name="Toyoda A."/>
            <person name="Oliveira C."/>
            <person name="Osipova E."/>
            <person name="Leigh N.D."/>
            <person name="Simon A."/>
            <person name="Yun M.H."/>
        </authorList>
    </citation>
    <scope>NUCLEOTIDE SEQUENCE</scope>
    <source>
        <strain evidence="5">20211129_DDA</strain>
        <tissue evidence="5">Liver</tissue>
    </source>
</reference>
<protein>
    <recommendedName>
        <fullName evidence="4">IF rod domain-containing protein</fullName>
    </recommendedName>
</protein>
<proteinExistence type="predicted"/>
<comment type="caution">
    <text evidence="5">The sequence shown here is derived from an EMBL/GenBank/DDBJ whole genome shotgun (WGS) entry which is preliminary data.</text>
</comment>